<protein>
    <submittedName>
        <fullName evidence="1">Uu.00g130520.m01.CDS01</fullName>
    </submittedName>
</protein>
<reference evidence="1" key="1">
    <citation type="submission" date="2023-10" db="EMBL/GenBank/DDBJ databases">
        <authorList>
            <person name="Hackl T."/>
        </authorList>
    </citation>
    <scope>NUCLEOTIDE SEQUENCE</scope>
</reference>
<organism evidence="1 2">
    <name type="scientific">Anthostomella pinea</name>
    <dbReference type="NCBI Taxonomy" id="933095"/>
    <lineage>
        <taxon>Eukaryota</taxon>
        <taxon>Fungi</taxon>
        <taxon>Dikarya</taxon>
        <taxon>Ascomycota</taxon>
        <taxon>Pezizomycotina</taxon>
        <taxon>Sordariomycetes</taxon>
        <taxon>Xylariomycetidae</taxon>
        <taxon>Xylariales</taxon>
        <taxon>Xylariaceae</taxon>
        <taxon>Anthostomella</taxon>
    </lineage>
</organism>
<proteinExistence type="predicted"/>
<accession>A0AAI8VIQ4</accession>
<evidence type="ECO:0000313" key="1">
    <source>
        <dbReference type="EMBL" id="CAJ2505658.1"/>
    </source>
</evidence>
<sequence>MRVGAAGRLNGALEPSLRDYTLLHFSTMFQRSYQPQRLKEDLAGISFGSLGGSSGDEKLIHVLRNASLTRDERAHVNPTAEDMAEFEQQKDI</sequence>
<keyword evidence="2" id="KW-1185">Reference proteome</keyword>
<evidence type="ECO:0000313" key="2">
    <source>
        <dbReference type="Proteomes" id="UP001295740"/>
    </source>
</evidence>
<dbReference type="EMBL" id="CAUWAG010000007">
    <property type="protein sequence ID" value="CAJ2505658.1"/>
    <property type="molecule type" value="Genomic_DNA"/>
</dbReference>
<dbReference type="AlphaFoldDB" id="A0AAI8VIQ4"/>
<dbReference type="Proteomes" id="UP001295740">
    <property type="component" value="Unassembled WGS sequence"/>
</dbReference>
<name>A0AAI8VIQ4_9PEZI</name>
<comment type="caution">
    <text evidence="1">The sequence shown here is derived from an EMBL/GenBank/DDBJ whole genome shotgun (WGS) entry which is preliminary data.</text>
</comment>
<gene>
    <name evidence="1" type="ORF">KHLLAP_LOCUS6126</name>
</gene>